<dbReference type="AlphaFoldDB" id="A0A538SG39"/>
<organism evidence="14 15">
    <name type="scientific">Eiseniibacteriota bacterium</name>
    <dbReference type="NCBI Taxonomy" id="2212470"/>
    <lineage>
        <taxon>Bacteria</taxon>
        <taxon>Candidatus Eiseniibacteriota</taxon>
    </lineage>
</organism>
<dbReference type="InterPro" id="IPR036942">
    <property type="entry name" value="Beta-barrel_TonB_sf"/>
</dbReference>
<evidence type="ECO:0000259" key="12">
    <source>
        <dbReference type="Pfam" id="PF00593"/>
    </source>
</evidence>
<dbReference type="GO" id="GO:0044718">
    <property type="term" value="P:siderophore transmembrane transport"/>
    <property type="evidence" value="ECO:0007669"/>
    <property type="project" value="TreeGrafter"/>
</dbReference>
<evidence type="ECO:0000256" key="3">
    <source>
        <dbReference type="ARBA" id="ARBA00022452"/>
    </source>
</evidence>
<sequence length="649" mass="69491">MTLAPAPVPMRPVEIAGTWSLLHARGFALPVADLSGDRLRNGATVSLAGAIEGLAGVHDLHTGEQIGKPVIRGMTGPRVLVLDDGLRLEDYSWSEEDGPSIDARLAERVEVVRGPASVLFGSDALGGVVNAIPRSIFADAPEQAESHFGQEAYLSSNNTEFGGAFLAERRDPGFGWRVFGLGRKGDDFKTPSGKLENTGFGAGNGEAMIGTRGAAGSWTARYARYSGEFKLLEAGDSAAGMGEGGGPERKAADDRVQLSTTRQLGGVRFEGRGQWQRHSLIELADEADSTGAPVPGSESVQFDLLLNTVSLELLAHHGSGRFSGTIGFSGQLQKNDTRGPIPMVPDADVRSGGVFAIERLDFGRLSLLAGGRGDVREEKADSNAGLALAAETRNFRQLTGSAGAVYDLHQGRKLRFNVGRAWRAPTLFELYTNGPHLAESRYEIGRRTLAPESGVEADAGLVLERARVRAEINGFYSRIRDFIYLAPTGAFVGTLRVYQHEQARATLAGGEVSADLKPGGSFTIHSRLDYTRGQNETLHEPLPLIPPLRGALGLVRGFQTGSLGTSSAGLELEFAAKQTRLSAFDVPTAGYVLLNAEGGIQPTLGGQRLRVDVRVRNVADRSYRDYLSRYKEFALDPGRNVTVRISRGI</sequence>
<evidence type="ECO:0000256" key="6">
    <source>
        <dbReference type="ARBA" id="ARBA00023077"/>
    </source>
</evidence>
<evidence type="ECO:0000256" key="4">
    <source>
        <dbReference type="ARBA" id="ARBA00022692"/>
    </source>
</evidence>
<dbReference type="Pfam" id="PF07715">
    <property type="entry name" value="Plug"/>
    <property type="match status" value="1"/>
</dbReference>
<dbReference type="PANTHER" id="PTHR30069">
    <property type="entry name" value="TONB-DEPENDENT OUTER MEMBRANE RECEPTOR"/>
    <property type="match status" value="1"/>
</dbReference>
<comment type="subcellular location">
    <subcellularLocation>
        <location evidence="1 10">Cell outer membrane</location>
        <topology evidence="1 10">Multi-pass membrane protein</topology>
    </subcellularLocation>
</comment>
<dbReference type="Gene3D" id="2.40.170.20">
    <property type="entry name" value="TonB-dependent receptor, beta-barrel domain"/>
    <property type="match status" value="1"/>
</dbReference>
<keyword evidence="2 10" id="KW-0813">Transport</keyword>
<protein>
    <submittedName>
        <fullName evidence="14">TonB-dependent receptor</fullName>
    </submittedName>
</protein>
<evidence type="ECO:0000256" key="5">
    <source>
        <dbReference type="ARBA" id="ARBA00022729"/>
    </source>
</evidence>
<gene>
    <name evidence="14" type="ORF">E6K71_02830</name>
</gene>
<evidence type="ECO:0000313" key="14">
    <source>
        <dbReference type="EMBL" id="TMQ50341.1"/>
    </source>
</evidence>
<evidence type="ECO:0000256" key="2">
    <source>
        <dbReference type="ARBA" id="ARBA00022448"/>
    </source>
</evidence>
<dbReference type="PROSITE" id="PS52016">
    <property type="entry name" value="TONB_DEPENDENT_REC_3"/>
    <property type="match status" value="1"/>
</dbReference>
<keyword evidence="4 10" id="KW-0812">Transmembrane</keyword>
<dbReference type="Gene3D" id="2.170.130.10">
    <property type="entry name" value="TonB-dependent receptor, plug domain"/>
    <property type="match status" value="1"/>
</dbReference>
<feature type="domain" description="TonB-dependent receptor-like beta-barrel" evidence="12">
    <location>
        <begin position="155"/>
        <end position="618"/>
    </location>
</feature>
<evidence type="ECO:0000256" key="9">
    <source>
        <dbReference type="ARBA" id="ARBA00023237"/>
    </source>
</evidence>
<evidence type="ECO:0000256" key="8">
    <source>
        <dbReference type="ARBA" id="ARBA00023170"/>
    </source>
</evidence>
<keyword evidence="6 11" id="KW-0798">TonB box</keyword>
<evidence type="ECO:0000313" key="15">
    <source>
        <dbReference type="Proteomes" id="UP000316292"/>
    </source>
</evidence>
<evidence type="ECO:0000256" key="10">
    <source>
        <dbReference type="PROSITE-ProRule" id="PRU01360"/>
    </source>
</evidence>
<dbReference type="GO" id="GO:0015344">
    <property type="term" value="F:siderophore uptake transmembrane transporter activity"/>
    <property type="evidence" value="ECO:0007669"/>
    <property type="project" value="TreeGrafter"/>
</dbReference>
<dbReference type="GO" id="GO:0009279">
    <property type="term" value="C:cell outer membrane"/>
    <property type="evidence" value="ECO:0007669"/>
    <property type="project" value="UniProtKB-SubCell"/>
</dbReference>
<comment type="caution">
    <text evidence="14">The sequence shown here is derived from an EMBL/GenBank/DDBJ whole genome shotgun (WGS) entry which is preliminary data.</text>
</comment>
<dbReference type="InterPro" id="IPR012910">
    <property type="entry name" value="Plug_dom"/>
</dbReference>
<dbReference type="InterPro" id="IPR039426">
    <property type="entry name" value="TonB-dep_rcpt-like"/>
</dbReference>
<keyword evidence="8 14" id="KW-0675">Receptor</keyword>
<evidence type="ECO:0000256" key="1">
    <source>
        <dbReference type="ARBA" id="ARBA00004571"/>
    </source>
</evidence>
<dbReference type="SUPFAM" id="SSF56935">
    <property type="entry name" value="Porins"/>
    <property type="match status" value="1"/>
</dbReference>
<keyword evidence="9 10" id="KW-0998">Cell outer membrane</keyword>
<dbReference type="PANTHER" id="PTHR30069:SF29">
    <property type="entry name" value="HEMOGLOBIN AND HEMOGLOBIN-HAPTOGLOBIN-BINDING PROTEIN 1-RELATED"/>
    <property type="match status" value="1"/>
</dbReference>
<accession>A0A538SG39</accession>
<name>A0A538SG39_UNCEI</name>
<evidence type="ECO:0000256" key="11">
    <source>
        <dbReference type="RuleBase" id="RU003357"/>
    </source>
</evidence>
<proteinExistence type="inferred from homology"/>
<evidence type="ECO:0000256" key="7">
    <source>
        <dbReference type="ARBA" id="ARBA00023136"/>
    </source>
</evidence>
<feature type="domain" description="TonB-dependent receptor plug" evidence="13">
    <location>
        <begin position="30"/>
        <end position="128"/>
    </location>
</feature>
<keyword evidence="5" id="KW-0732">Signal</keyword>
<dbReference type="InterPro" id="IPR000531">
    <property type="entry name" value="Beta-barrel_TonB"/>
</dbReference>
<evidence type="ECO:0000259" key="13">
    <source>
        <dbReference type="Pfam" id="PF07715"/>
    </source>
</evidence>
<dbReference type="Proteomes" id="UP000316292">
    <property type="component" value="Unassembled WGS sequence"/>
</dbReference>
<dbReference type="Pfam" id="PF00593">
    <property type="entry name" value="TonB_dep_Rec_b-barrel"/>
    <property type="match status" value="1"/>
</dbReference>
<comment type="similarity">
    <text evidence="10 11">Belongs to the TonB-dependent receptor family.</text>
</comment>
<keyword evidence="3 10" id="KW-1134">Transmembrane beta strand</keyword>
<dbReference type="EMBL" id="VBOR01000036">
    <property type="protein sequence ID" value="TMQ50341.1"/>
    <property type="molecule type" value="Genomic_DNA"/>
</dbReference>
<keyword evidence="7 10" id="KW-0472">Membrane</keyword>
<dbReference type="InterPro" id="IPR037066">
    <property type="entry name" value="Plug_dom_sf"/>
</dbReference>
<reference evidence="14 15" key="1">
    <citation type="journal article" date="2019" name="Nat. Microbiol.">
        <title>Mediterranean grassland soil C-N compound turnover is dependent on rainfall and depth, and is mediated by genomically divergent microorganisms.</title>
        <authorList>
            <person name="Diamond S."/>
            <person name="Andeer P.F."/>
            <person name="Li Z."/>
            <person name="Crits-Christoph A."/>
            <person name="Burstein D."/>
            <person name="Anantharaman K."/>
            <person name="Lane K.R."/>
            <person name="Thomas B.C."/>
            <person name="Pan C."/>
            <person name="Northen T.R."/>
            <person name="Banfield J.F."/>
        </authorList>
    </citation>
    <scope>NUCLEOTIDE SEQUENCE [LARGE SCALE GENOMIC DNA]</scope>
    <source>
        <strain evidence="14">WS_1</strain>
    </source>
</reference>